<evidence type="ECO:0000313" key="2">
    <source>
        <dbReference type="EMBL" id="CAI9151717.1"/>
    </source>
</evidence>
<feature type="region of interest" description="Disordered" evidence="1">
    <location>
        <begin position="30"/>
        <end position="89"/>
    </location>
</feature>
<feature type="compositionally biased region" description="Pro residues" evidence="1">
    <location>
        <begin position="61"/>
        <end position="70"/>
    </location>
</feature>
<protein>
    <submittedName>
        <fullName evidence="2">Uncharacterized protein</fullName>
    </submittedName>
</protein>
<sequence length="89" mass="9969">MEWHTKPAVAQLTEVRGSRRRVCVSVSVGGTDLDGAGQSSPPHHALRTPPELARQRWNRWVPPPYTPPLGPELARRGRSRPSRPPPPRR</sequence>
<gene>
    <name evidence="2" type="ORF">MRATA1EN1_LOCUS679</name>
</gene>
<keyword evidence="3" id="KW-1185">Reference proteome</keyword>
<reference evidence="2" key="1">
    <citation type="submission" date="2023-04" db="EMBL/GenBank/DDBJ databases">
        <authorList>
            <consortium name="ELIXIR-Norway"/>
        </authorList>
    </citation>
    <scope>NUCLEOTIDE SEQUENCE [LARGE SCALE GENOMIC DNA]</scope>
</reference>
<dbReference type="EMBL" id="OX459937">
    <property type="protein sequence ID" value="CAI9151717.1"/>
    <property type="molecule type" value="Genomic_DNA"/>
</dbReference>
<proteinExistence type="predicted"/>
<accession>A0ABN8XQR6</accession>
<evidence type="ECO:0000313" key="3">
    <source>
        <dbReference type="Proteomes" id="UP001176941"/>
    </source>
</evidence>
<organism evidence="2 3">
    <name type="scientific">Rangifer tarandus platyrhynchus</name>
    <name type="common">Svalbard reindeer</name>
    <dbReference type="NCBI Taxonomy" id="3082113"/>
    <lineage>
        <taxon>Eukaryota</taxon>
        <taxon>Metazoa</taxon>
        <taxon>Chordata</taxon>
        <taxon>Craniata</taxon>
        <taxon>Vertebrata</taxon>
        <taxon>Euteleostomi</taxon>
        <taxon>Mammalia</taxon>
        <taxon>Eutheria</taxon>
        <taxon>Laurasiatheria</taxon>
        <taxon>Artiodactyla</taxon>
        <taxon>Ruminantia</taxon>
        <taxon>Pecora</taxon>
        <taxon>Cervidae</taxon>
        <taxon>Odocoileinae</taxon>
        <taxon>Rangifer</taxon>
    </lineage>
</organism>
<feature type="compositionally biased region" description="Basic residues" evidence="1">
    <location>
        <begin position="76"/>
        <end position="89"/>
    </location>
</feature>
<name>A0ABN8XQR6_RANTA</name>
<dbReference type="Proteomes" id="UP001176941">
    <property type="component" value="Chromosome 1"/>
</dbReference>
<evidence type="ECO:0000256" key="1">
    <source>
        <dbReference type="SAM" id="MobiDB-lite"/>
    </source>
</evidence>